<evidence type="ECO:0000256" key="1">
    <source>
        <dbReference type="SAM" id="MobiDB-lite"/>
    </source>
</evidence>
<proteinExistence type="predicted"/>
<name>A0A3B0N7G7_THEAN</name>
<dbReference type="EMBL" id="UIVS01000003">
    <property type="protein sequence ID" value="SVP92975.1"/>
    <property type="molecule type" value="Genomic_DNA"/>
</dbReference>
<evidence type="ECO:0000313" key="4">
    <source>
        <dbReference type="EMBL" id="SVP93779.1"/>
    </source>
</evidence>
<reference evidence="4" key="1">
    <citation type="submission" date="2018-07" db="EMBL/GenBank/DDBJ databases">
        <authorList>
            <person name="Quirk P.G."/>
            <person name="Krulwich T.A."/>
        </authorList>
    </citation>
    <scope>NUCLEOTIDE SEQUENCE</scope>
    <source>
        <strain evidence="4">Anand</strain>
    </source>
</reference>
<feature type="region of interest" description="Disordered" evidence="1">
    <location>
        <begin position="212"/>
        <end position="252"/>
    </location>
</feature>
<keyword evidence="2" id="KW-0732">Signal</keyword>
<dbReference type="VEuPathDB" id="PiroplasmaDB:TA18760"/>
<gene>
    <name evidence="4" type="ORF">TAT_000277400</name>
    <name evidence="3" type="ORF">TAV_000277500</name>
</gene>
<dbReference type="AlphaFoldDB" id="A0A3B0N7G7"/>
<accession>A0A3B0N7G7</accession>
<organism evidence="4">
    <name type="scientific">Theileria annulata</name>
    <dbReference type="NCBI Taxonomy" id="5874"/>
    <lineage>
        <taxon>Eukaryota</taxon>
        <taxon>Sar</taxon>
        <taxon>Alveolata</taxon>
        <taxon>Apicomplexa</taxon>
        <taxon>Aconoidasida</taxon>
        <taxon>Piroplasmida</taxon>
        <taxon>Theileriidae</taxon>
        <taxon>Theileria</taxon>
    </lineage>
</organism>
<sequence length="252" mass="28892">MNVLLIVSLYFSLGSCIVLRLPLSIEDSENFSVVKRYAHGTDLIRPIAMGMDPNLRDMKFLVTFYESKTDECIHKVYYHGVEIYSNEPIYHSFIFDDEHYTFRRVVCLGQSQGKMFITIYNIAGSRFETTKTIEKIYTLTNEVIESIMDNQDHHLNVESDEFMSPEVKVIKNILTRHPTKVKKYDDLDQVDDVPYLVKGNDISTEQTKKEVEQIINNPNNGSGISEQDLKEAGPSGTSTSRLYHPDDDSDSD</sequence>
<evidence type="ECO:0000256" key="2">
    <source>
        <dbReference type="SAM" id="SignalP"/>
    </source>
</evidence>
<feature type="chain" id="PRO_5036076088" evidence="2">
    <location>
        <begin position="17"/>
        <end position="252"/>
    </location>
</feature>
<evidence type="ECO:0000313" key="3">
    <source>
        <dbReference type="EMBL" id="SVP92975.1"/>
    </source>
</evidence>
<feature type="signal peptide" evidence="2">
    <location>
        <begin position="1"/>
        <end position="16"/>
    </location>
</feature>
<protein>
    <submittedName>
        <fullName evidence="4">Theileria-specific conserved protein, putative</fullName>
    </submittedName>
</protein>
<feature type="compositionally biased region" description="Low complexity" evidence="1">
    <location>
        <begin position="214"/>
        <end position="225"/>
    </location>
</feature>
<dbReference type="EMBL" id="UIVT01000003">
    <property type="protein sequence ID" value="SVP93779.1"/>
    <property type="molecule type" value="Genomic_DNA"/>
</dbReference>